<proteinExistence type="predicted"/>
<dbReference type="EMBL" id="VSTU01000022">
    <property type="protein sequence ID" value="MYZ67084.1"/>
    <property type="molecule type" value="Genomic_DNA"/>
</dbReference>
<accession>A0A089QBL6</accession>
<evidence type="ECO:0000313" key="8">
    <source>
        <dbReference type="Proteomes" id="UP000470980"/>
    </source>
</evidence>
<keyword evidence="1" id="KW-1133">Transmembrane helix</keyword>
<dbReference type="KEGG" id="lsj:LSJ_0439"/>
<evidence type="ECO:0000313" key="9">
    <source>
        <dbReference type="Proteomes" id="UP000471300"/>
    </source>
</evidence>
<dbReference type="RefSeq" id="WP_003703909.1">
    <property type="nucleotide sequence ID" value="NZ_CABMGV010000001.1"/>
</dbReference>
<dbReference type="EMBL" id="NBEY01000022">
    <property type="protein sequence ID" value="OQR25925.1"/>
    <property type="molecule type" value="Genomic_DNA"/>
</dbReference>
<reference evidence="8 9" key="3">
    <citation type="journal article" date="2020" name="Food Funct.">
        <title>Screening of Lactobacillus salivarius strains from the feces of Chinese populations and the evaluation of their effects against intestinal inflammation in mice.</title>
        <authorList>
            <person name="Zhai Q."/>
            <person name="Shen X."/>
            <person name="Cen S."/>
            <person name="Zhang C."/>
            <person name="Tian F."/>
            <person name="Zhao J."/>
            <person name="Zhang H."/>
            <person name="Xue Y."/>
            <person name="Chen W."/>
        </authorList>
    </citation>
    <scope>NUCLEOTIDE SEQUENCE [LARGE SCALE GENOMIC DNA]</scope>
    <source>
        <strain evidence="4 9">FZJTZ28M4.scaf</strain>
        <strain evidence="3 8">FZJTZ9M6.scaf</strain>
    </source>
</reference>
<evidence type="ECO:0000313" key="4">
    <source>
        <dbReference type="EMBL" id="MYZ67084.1"/>
    </source>
</evidence>
<feature type="transmembrane region" description="Helical" evidence="1">
    <location>
        <begin position="137"/>
        <end position="161"/>
    </location>
</feature>
<evidence type="ECO:0000313" key="2">
    <source>
        <dbReference type="EMBL" id="AIR10160.1"/>
    </source>
</evidence>
<dbReference type="Proteomes" id="UP000470980">
    <property type="component" value="Unassembled WGS sequence"/>
</dbReference>
<evidence type="ECO:0000313" key="6">
    <source>
        <dbReference type="Proteomes" id="UP000029488"/>
    </source>
</evidence>
<evidence type="ECO:0000256" key="1">
    <source>
        <dbReference type="SAM" id="Phobius"/>
    </source>
</evidence>
<dbReference type="Pfam" id="PF07314">
    <property type="entry name" value="Lit"/>
    <property type="match status" value="1"/>
</dbReference>
<dbReference type="InterPro" id="IPR010178">
    <property type="entry name" value="Lit"/>
</dbReference>
<dbReference type="NCBIfam" id="TIGR01906">
    <property type="entry name" value="integ_TIGR01906"/>
    <property type="match status" value="1"/>
</dbReference>
<feature type="transmembrane region" description="Helical" evidence="1">
    <location>
        <begin position="12"/>
        <end position="32"/>
    </location>
</feature>
<keyword evidence="1" id="KW-0472">Membrane</keyword>
<keyword evidence="1" id="KW-0812">Transmembrane</keyword>
<dbReference type="Proteomes" id="UP000192353">
    <property type="component" value="Unassembled WGS sequence"/>
</dbReference>
<dbReference type="Proteomes" id="UP000471300">
    <property type="component" value="Unassembled WGS sequence"/>
</dbReference>
<protein>
    <submittedName>
        <fullName evidence="2">Putative membrane spanning protein</fullName>
    </submittedName>
    <submittedName>
        <fullName evidence="3">TIGR01906 family membrane protein</fullName>
    </submittedName>
</protein>
<feature type="transmembrane region" description="Helical" evidence="1">
    <location>
        <begin position="100"/>
        <end position="116"/>
    </location>
</feature>
<sequence length="214" mass="25990">MIRSIWIERVILLLFGVILFFFVLSLAISITINSDWLYYIFIKLEHLDKKVFLTSNELWHEYKTILYYLNFPWIETLHTKLPLSVSAIHHFEDVKKLFEFNYIVLLITSIMIGIMWRRIFTKTEWWNLLNLFKVSNIIILMLVCIVCLDFSNAFIVFHQLLFNNRDWIFNPANTPIIKALPELFFETCFIEIVVIFELVMYTFNWFLKNRLRRE</sequence>
<reference evidence="5 7" key="2">
    <citation type="submission" date="2017-03" db="EMBL/GenBank/DDBJ databases">
        <title>Phylogenomics and comparative genomics of Lactobacillus salivarius, a mammalian gut commensal.</title>
        <authorList>
            <person name="Harris H.M."/>
        </authorList>
    </citation>
    <scope>NUCLEOTIDE SEQUENCE [LARGE SCALE GENOMIC DNA]</scope>
    <source>
        <strain evidence="5 7">AH4231</strain>
    </source>
</reference>
<feature type="transmembrane region" description="Helical" evidence="1">
    <location>
        <begin position="183"/>
        <end position="207"/>
    </location>
</feature>
<dbReference type="EMBL" id="VSTR01000014">
    <property type="protein sequence ID" value="MYY73627.1"/>
    <property type="molecule type" value="Genomic_DNA"/>
</dbReference>
<evidence type="ECO:0000313" key="5">
    <source>
        <dbReference type="EMBL" id="OQR25925.1"/>
    </source>
</evidence>
<gene>
    <name evidence="5" type="ORF">B6U37_02250</name>
    <name evidence="4" type="ORF">FYL06_09065</name>
    <name evidence="3" type="ORF">FYL10_08245</name>
    <name evidence="2" type="ORF">LSJ_0439</name>
</gene>
<reference evidence="2 6" key="1">
    <citation type="journal article" date="2014" name="BMC Genomics">
        <title>Unusual genome complexity in Lactobacillus salivarius JCM1046.</title>
        <authorList>
            <person name="Raftis E.J."/>
            <person name="Forde B.M."/>
            <person name="Claesson M.J."/>
            <person name="O'Toole P.W."/>
        </authorList>
    </citation>
    <scope>NUCLEOTIDE SEQUENCE [LARGE SCALE GENOMIC DNA]</scope>
    <source>
        <strain evidence="2 6">JCM1046</strain>
    </source>
</reference>
<name>A0A089QBL6_9LACO</name>
<dbReference type="AlphaFoldDB" id="A0A089QBL6"/>
<organism evidence="2 6">
    <name type="scientific">Ligilactobacillus salivarius</name>
    <dbReference type="NCBI Taxonomy" id="1624"/>
    <lineage>
        <taxon>Bacteria</taxon>
        <taxon>Bacillati</taxon>
        <taxon>Bacillota</taxon>
        <taxon>Bacilli</taxon>
        <taxon>Lactobacillales</taxon>
        <taxon>Lactobacillaceae</taxon>
        <taxon>Ligilactobacillus</taxon>
    </lineage>
</organism>
<dbReference type="EMBL" id="CP007646">
    <property type="protein sequence ID" value="AIR10160.1"/>
    <property type="molecule type" value="Genomic_DNA"/>
</dbReference>
<dbReference type="Proteomes" id="UP000029488">
    <property type="component" value="Chromosome"/>
</dbReference>
<evidence type="ECO:0000313" key="3">
    <source>
        <dbReference type="EMBL" id="MYY73627.1"/>
    </source>
</evidence>
<evidence type="ECO:0000313" key="7">
    <source>
        <dbReference type="Proteomes" id="UP000192353"/>
    </source>
</evidence>